<sequence>MFSRPVTYFKNFLTNFNYNFNYKLNHGYEGYKIDTHMFLSNLLEKFNKIVSDPIGFGAISIFGLFLYFCFANEFIYKIISLFIPSLCVYYTLKYPKDNQIRDLKSIAMYFIIYGHVELFSSIFNIIGINIFHLKVLSIIYNIYNIHYKTSSITYLYDTVIYYDTMFVNSSLNILHHIYIRINQEIRAIPTINKIK</sequence>
<evidence type="ECO:0000313" key="3">
    <source>
        <dbReference type="Proteomes" id="UP001321479"/>
    </source>
</evidence>
<evidence type="ECO:0000313" key="2">
    <source>
        <dbReference type="EMBL" id="BCS83419.1"/>
    </source>
</evidence>
<protein>
    <submittedName>
        <fullName evidence="2">Uncharacterized protein</fullName>
    </submittedName>
</protein>
<keyword evidence="1" id="KW-0812">Transmembrane</keyword>
<reference evidence="2 3" key="1">
    <citation type="submission" date="2021-02" db="EMBL/GenBank/DDBJ databases">
        <title>Cotonvirus japonicus, which uses Golgi apparatus of host cells for its virion factory, phylogenetically links tailed tupanvirus and icosahedral mimivirus.</title>
        <authorList>
            <person name="Takahashi H."/>
            <person name="Fukaya S."/>
            <person name="Song C."/>
            <person name="Murata K."/>
            <person name="Takemura M."/>
        </authorList>
    </citation>
    <scope>NUCLEOTIDE SEQUENCE [LARGE SCALE GENOMIC DNA]</scope>
</reference>
<dbReference type="GeneID" id="80558624"/>
<keyword evidence="1" id="KW-1133">Transmembrane helix</keyword>
<proteinExistence type="predicted"/>
<feature type="transmembrane region" description="Helical" evidence="1">
    <location>
        <begin position="106"/>
        <end position="131"/>
    </location>
</feature>
<dbReference type="EMBL" id="AP024483">
    <property type="protein sequence ID" value="BCS83419.1"/>
    <property type="molecule type" value="Genomic_DNA"/>
</dbReference>
<evidence type="ECO:0000256" key="1">
    <source>
        <dbReference type="SAM" id="Phobius"/>
    </source>
</evidence>
<feature type="transmembrane region" description="Helical" evidence="1">
    <location>
        <begin position="49"/>
        <end position="68"/>
    </location>
</feature>
<name>A0ABM7NTG4_9VIRU</name>
<keyword evidence="3" id="KW-1185">Reference proteome</keyword>
<keyword evidence="1" id="KW-0472">Membrane</keyword>
<organism evidence="2 3">
    <name type="scientific">Cotonvirus japonicus</name>
    <dbReference type="NCBI Taxonomy" id="2811091"/>
    <lineage>
        <taxon>Viruses</taxon>
        <taxon>Varidnaviria</taxon>
        <taxon>Bamfordvirae</taxon>
        <taxon>Nucleocytoviricota</taxon>
        <taxon>Megaviricetes</taxon>
        <taxon>Imitervirales</taxon>
        <taxon>Mimiviridae</taxon>
        <taxon>Megamimivirinae</taxon>
        <taxon>Cotonvirus</taxon>
        <taxon>Cotonvirus japonicum</taxon>
    </lineage>
</organism>
<accession>A0ABM7NTG4</accession>
<dbReference type="Proteomes" id="UP001321479">
    <property type="component" value="Segment"/>
</dbReference>
<dbReference type="RefSeq" id="YP_010842027.1">
    <property type="nucleotide sequence ID" value="NC_079139.1"/>
</dbReference>